<accession>A0AAW9QMM0</accession>
<dbReference type="AlphaFoldDB" id="A0AAW9QMM0"/>
<dbReference type="InterPro" id="IPR001789">
    <property type="entry name" value="Sig_transdc_resp-reg_receiver"/>
</dbReference>
<sequence>MTKHILVVDDDPYLREIVELAIDCFTDWRVDTATTGAEALRKAIARPFDAILLDISLPDSDGFEIFESLRSLPTHRTTPVIALTAQTQSLDRRRLTEMNVAGVIQKPFASEILCEQIAKILRWTS</sequence>
<dbReference type="Proteomes" id="UP001328733">
    <property type="component" value="Unassembled WGS sequence"/>
</dbReference>
<keyword evidence="1 2" id="KW-0597">Phosphoprotein</keyword>
<evidence type="ECO:0000313" key="4">
    <source>
        <dbReference type="EMBL" id="MEG3438328.1"/>
    </source>
</evidence>
<evidence type="ECO:0000256" key="1">
    <source>
        <dbReference type="ARBA" id="ARBA00022553"/>
    </source>
</evidence>
<dbReference type="Gene3D" id="3.40.50.2300">
    <property type="match status" value="1"/>
</dbReference>
<evidence type="ECO:0000259" key="3">
    <source>
        <dbReference type="PROSITE" id="PS50110"/>
    </source>
</evidence>
<name>A0AAW9QMM0_9CHRO</name>
<dbReference type="PANTHER" id="PTHR44591:SF22">
    <property type="entry name" value="CHEY SUBFAMILY"/>
    <property type="match status" value="1"/>
</dbReference>
<comment type="caution">
    <text evidence="4">The sequence shown here is derived from an EMBL/GenBank/DDBJ whole genome shotgun (WGS) entry which is preliminary data.</text>
</comment>
<dbReference type="SMART" id="SM00448">
    <property type="entry name" value="REC"/>
    <property type="match status" value="1"/>
</dbReference>
<dbReference type="SUPFAM" id="SSF52172">
    <property type="entry name" value="CheY-like"/>
    <property type="match status" value="1"/>
</dbReference>
<dbReference type="Pfam" id="PF00072">
    <property type="entry name" value="Response_reg"/>
    <property type="match status" value="1"/>
</dbReference>
<dbReference type="InterPro" id="IPR011006">
    <property type="entry name" value="CheY-like_superfamily"/>
</dbReference>
<gene>
    <name evidence="4" type="ORF">V0288_14455</name>
</gene>
<feature type="domain" description="Response regulatory" evidence="3">
    <location>
        <begin position="4"/>
        <end position="121"/>
    </location>
</feature>
<dbReference type="GO" id="GO:0000160">
    <property type="term" value="P:phosphorelay signal transduction system"/>
    <property type="evidence" value="ECO:0007669"/>
    <property type="project" value="InterPro"/>
</dbReference>
<organism evidence="4 5">
    <name type="scientific">Pannus brasiliensis CCIBt3594</name>
    <dbReference type="NCBI Taxonomy" id="1427578"/>
    <lineage>
        <taxon>Bacteria</taxon>
        <taxon>Bacillati</taxon>
        <taxon>Cyanobacteriota</taxon>
        <taxon>Cyanophyceae</taxon>
        <taxon>Oscillatoriophycideae</taxon>
        <taxon>Chroococcales</taxon>
        <taxon>Microcystaceae</taxon>
        <taxon>Pannus</taxon>
    </lineage>
</organism>
<dbReference type="PROSITE" id="PS50110">
    <property type="entry name" value="RESPONSE_REGULATORY"/>
    <property type="match status" value="1"/>
</dbReference>
<evidence type="ECO:0000313" key="5">
    <source>
        <dbReference type="Proteomes" id="UP001328733"/>
    </source>
</evidence>
<dbReference type="EMBL" id="JBAFSM010000027">
    <property type="protein sequence ID" value="MEG3438328.1"/>
    <property type="molecule type" value="Genomic_DNA"/>
</dbReference>
<dbReference type="RefSeq" id="WP_332865809.1">
    <property type="nucleotide sequence ID" value="NZ_JBAFSM010000027.1"/>
</dbReference>
<feature type="modified residue" description="4-aspartylphosphate" evidence="2">
    <location>
        <position position="54"/>
    </location>
</feature>
<proteinExistence type="predicted"/>
<protein>
    <submittedName>
        <fullName evidence="4">Response regulator</fullName>
    </submittedName>
</protein>
<dbReference type="InterPro" id="IPR050595">
    <property type="entry name" value="Bact_response_regulator"/>
</dbReference>
<evidence type="ECO:0000256" key="2">
    <source>
        <dbReference type="PROSITE-ProRule" id="PRU00169"/>
    </source>
</evidence>
<reference evidence="4 5" key="1">
    <citation type="submission" date="2024-01" db="EMBL/GenBank/DDBJ databases">
        <title>Genomic insights into the taxonomy and metabolism of the cyanobacterium Pannus brasiliensis CCIBt3594.</title>
        <authorList>
            <person name="Machado M."/>
            <person name="Botero N.B."/>
            <person name="Andreote A.P.D."/>
            <person name="Feitosa A.M.T."/>
            <person name="Popin R."/>
            <person name="Sivonen K."/>
            <person name="Fiore M.F."/>
        </authorList>
    </citation>
    <scope>NUCLEOTIDE SEQUENCE [LARGE SCALE GENOMIC DNA]</scope>
    <source>
        <strain evidence="4 5">CCIBt3594</strain>
    </source>
</reference>
<keyword evidence="5" id="KW-1185">Reference proteome</keyword>
<dbReference type="PANTHER" id="PTHR44591">
    <property type="entry name" value="STRESS RESPONSE REGULATOR PROTEIN 1"/>
    <property type="match status" value="1"/>
</dbReference>